<dbReference type="InterPro" id="IPR051490">
    <property type="entry name" value="THEM6_lcsJ_thioesterase"/>
</dbReference>
<accession>A0A286H0G9</accession>
<dbReference type="PANTHER" id="PTHR12475">
    <property type="match status" value="1"/>
</dbReference>
<dbReference type="EMBL" id="OCNJ01000017">
    <property type="protein sequence ID" value="SOE01273.1"/>
    <property type="molecule type" value="Genomic_DNA"/>
</dbReference>
<proteinExistence type="predicted"/>
<organism evidence="1 2">
    <name type="scientific">Caenispirillum bisanense</name>
    <dbReference type="NCBI Taxonomy" id="414052"/>
    <lineage>
        <taxon>Bacteria</taxon>
        <taxon>Pseudomonadati</taxon>
        <taxon>Pseudomonadota</taxon>
        <taxon>Alphaproteobacteria</taxon>
        <taxon>Rhodospirillales</taxon>
        <taxon>Novispirillaceae</taxon>
        <taxon>Caenispirillum</taxon>
    </lineage>
</organism>
<protein>
    <submittedName>
        <fullName evidence="1">Acyl-CoA thioesterase FadM</fullName>
    </submittedName>
</protein>
<dbReference type="PANTHER" id="PTHR12475:SF4">
    <property type="entry name" value="PROTEIN THEM6"/>
    <property type="match status" value="1"/>
</dbReference>
<dbReference type="AlphaFoldDB" id="A0A286H0G9"/>
<dbReference type="OrthoDB" id="3727779at2"/>
<dbReference type="CDD" id="cd00586">
    <property type="entry name" value="4HBT"/>
    <property type="match status" value="1"/>
</dbReference>
<keyword evidence="2" id="KW-1185">Reference proteome</keyword>
<evidence type="ECO:0000313" key="2">
    <source>
        <dbReference type="Proteomes" id="UP000219621"/>
    </source>
</evidence>
<name>A0A286H0G9_9PROT</name>
<evidence type="ECO:0000313" key="1">
    <source>
        <dbReference type="EMBL" id="SOE01273.1"/>
    </source>
</evidence>
<dbReference type="Pfam" id="PF13279">
    <property type="entry name" value="4HBT_2"/>
    <property type="match status" value="1"/>
</dbReference>
<sequence length="169" mass="19224">MNLWLRLLRIIVGALLGRRLGMFDTSELRFRVWPHDLDLNIHMNNARYLSLMDLGRADLIIRTGLHTVMLREGWQAVIGGTTVRFRRPLKPFQACRLTTRLLCWDDRWLYIEHRITTADGTLACAALVKAVFIRKGSRVAPAETVARIGVTTPSPAAPDWVKVPEVVPE</sequence>
<dbReference type="InterPro" id="IPR029069">
    <property type="entry name" value="HotDog_dom_sf"/>
</dbReference>
<gene>
    <name evidence="1" type="ORF">SAMN05421508_11733</name>
</gene>
<dbReference type="SUPFAM" id="SSF54637">
    <property type="entry name" value="Thioesterase/thiol ester dehydrase-isomerase"/>
    <property type="match status" value="1"/>
</dbReference>
<dbReference type="RefSeq" id="WP_097281578.1">
    <property type="nucleotide sequence ID" value="NZ_OCNJ01000017.1"/>
</dbReference>
<dbReference type="Gene3D" id="3.10.129.10">
    <property type="entry name" value="Hotdog Thioesterase"/>
    <property type="match status" value="1"/>
</dbReference>
<reference evidence="1 2" key="1">
    <citation type="submission" date="2017-09" db="EMBL/GenBank/DDBJ databases">
        <authorList>
            <person name="Ehlers B."/>
            <person name="Leendertz F.H."/>
        </authorList>
    </citation>
    <scope>NUCLEOTIDE SEQUENCE [LARGE SCALE GENOMIC DNA]</scope>
    <source>
        <strain evidence="1 2">USBA 140</strain>
    </source>
</reference>
<dbReference type="Proteomes" id="UP000219621">
    <property type="component" value="Unassembled WGS sequence"/>
</dbReference>